<protein>
    <submittedName>
        <fullName evidence="2">Uncharacterized membrane protein YheB (UPF0754 family)</fullName>
    </submittedName>
</protein>
<evidence type="ECO:0000313" key="2">
    <source>
        <dbReference type="EMBL" id="NIK73786.1"/>
    </source>
</evidence>
<feature type="transmembrane region" description="Helical" evidence="1">
    <location>
        <begin position="384"/>
        <end position="403"/>
    </location>
</feature>
<accession>A0A846MQD6</accession>
<keyword evidence="3" id="KW-1185">Reference proteome</keyword>
<name>A0A846MQD6_9BACT</name>
<dbReference type="RefSeq" id="WP_166919055.1">
    <property type="nucleotide sequence ID" value="NZ_JAASRN010000002.1"/>
</dbReference>
<feature type="transmembrane region" description="Helical" evidence="1">
    <location>
        <begin position="212"/>
        <end position="232"/>
    </location>
</feature>
<organism evidence="2 3">
    <name type="scientific">Thermonema lapsum</name>
    <dbReference type="NCBI Taxonomy" id="28195"/>
    <lineage>
        <taxon>Bacteria</taxon>
        <taxon>Pseudomonadati</taxon>
        <taxon>Bacteroidota</taxon>
        <taxon>Cytophagia</taxon>
        <taxon>Cytophagales</taxon>
        <taxon>Thermonemataceae</taxon>
        <taxon>Thermonema</taxon>
    </lineage>
</organism>
<evidence type="ECO:0000256" key="1">
    <source>
        <dbReference type="SAM" id="Phobius"/>
    </source>
</evidence>
<dbReference type="EMBL" id="JAASRN010000002">
    <property type="protein sequence ID" value="NIK73786.1"/>
    <property type="molecule type" value="Genomic_DNA"/>
</dbReference>
<dbReference type="PANTHER" id="PTHR35791:SF1">
    <property type="entry name" value="UPF0754 MEMBRANE PROTEIN YHEB"/>
    <property type="match status" value="1"/>
</dbReference>
<dbReference type="Proteomes" id="UP000537126">
    <property type="component" value="Unassembled WGS sequence"/>
</dbReference>
<sequence>MEDINWLRLLSLLSIPLISGFIGWFTNWLALKMTFYPIEYVGIPPFGWQGIIPGKAHKMAAKAVDMITTKLLRIEERFAQLDPERVAHEMQPALEEVSRKIVNEVMESQAQGIWERTPDFVKKRIYQSITAELPHITKQMMEDLKQHITEILDIKSLAIKILLRDKALLNRIFQECGKEEFKFIERSGFYFGALFGLPQAIISYFYTPWWLLPLAGLMVGYITNWLALKLIFYPLYPKKYLFGLVTYQGLFLKRQQEVAEAYAKIVSEEIVSVENMTEFVVRGPGAENFAKLIEKHVEALVEHTVGDTSVAILRTVAADRIEAIKNIVTYRFMEELPISVRRLFAYAEDALSIEEELRERMKALSPPEFERFLHPVFEEDETTLIIVGAVLGGIAGLIQYYLLFML</sequence>
<dbReference type="AlphaFoldDB" id="A0A846MQD6"/>
<comment type="caution">
    <text evidence="2">The sequence shown here is derived from an EMBL/GenBank/DDBJ whole genome shotgun (WGS) entry which is preliminary data.</text>
</comment>
<reference evidence="2 3" key="1">
    <citation type="submission" date="2020-03" db="EMBL/GenBank/DDBJ databases">
        <title>Genomic Encyclopedia of Type Strains, Phase IV (KMG-IV): sequencing the most valuable type-strain genomes for metagenomic binning, comparative biology and taxonomic classification.</title>
        <authorList>
            <person name="Goeker M."/>
        </authorList>
    </citation>
    <scope>NUCLEOTIDE SEQUENCE [LARGE SCALE GENOMIC DNA]</scope>
    <source>
        <strain evidence="2 3">DSM 5718</strain>
    </source>
</reference>
<dbReference type="PANTHER" id="PTHR35791">
    <property type="entry name" value="UPF0754 MEMBRANE PROTEIN YHEB"/>
    <property type="match status" value="1"/>
</dbReference>
<proteinExistence type="predicted"/>
<gene>
    <name evidence="2" type="ORF">FHS56_001299</name>
</gene>
<keyword evidence="1" id="KW-0472">Membrane</keyword>
<feature type="transmembrane region" description="Helical" evidence="1">
    <location>
        <begin position="6"/>
        <end position="25"/>
    </location>
</feature>
<keyword evidence="1" id="KW-0812">Transmembrane</keyword>
<keyword evidence="1" id="KW-1133">Transmembrane helix</keyword>
<feature type="transmembrane region" description="Helical" evidence="1">
    <location>
        <begin position="188"/>
        <end position="206"/>
    </location>
</feature>
<evidence type="ECO:0000313" key="3">
    <source>
        <dbReference type="Proteomes" id="UP000537126"/>
    </source>
</evidence>